<dbReference type="InterPro" id="IPR001932">
    <property type="entry name" value="PPM-type_phosphatase-like_dom"/>
</dbReference>
<keyword evidence="6" id="KW-0175">Coiled coil</keyword>
<evidence type="ECO:0000256" key="2">
    <source>
        <dbReference type="ARBA" id="ARBA00022692"/>
    </source>
</evidence>
<dbReference type="AlphaFoldDB" id="A0A315ZGP9"/>
<evidence type="ECO:0000256" key="7">
    <source>
        <dbReference type="SAM" id="Phobius"/>
    </source>
</evidence>
<reference evidence="9 10" key="1">
    <citation type="submission" date="2018-03" db="EMBL/GenBank/DDBJ databases">
        <title>Genomic Encyclopedia of Archaeal and Bacterial Type Strains, Phase II (KMG-II): from individual species to whole genera.</title>
        <authorList>
            <person name="Goeker M."/>
        </authorList>
    </citation>
    <scope>NUCLEOTIDE SEQUENCE [LARGE SCALE GENOMIC DNA]</scope>
    <source>
        <strain evidence="9 10">DSM 28229</strain>
    </source>
</reference>
<evidence type="ECO:0000256" key="4">
    <source>
        <dbReference type="ARBA" id="ARBA00022989"/>
    </source>
</evidence>
<evidence type="ECO:0000256" key="1">
    <source>
        <dbReference type="ARBA" id="ARBA00004141"/>
    </source>
</evidence>
<evidence type="ECO:0000313" key="9">
    <source>
        <dbReference type="EMBL" id="PWJ44339.1"/>
    </source>
</evidence>
<keyword evidence="3" id="KW-0378">Hydrolase</keyword>
<dbReference type="Proteomes" id="UP000245535">
    <property type="component" value="Unassembled WGS sequence"/>
</dbReference>
<dbReference type="EMBL" id="QGDO01000001">
    <property type="protein sequence ID" value="PWJ44339.1"/>
    <property type="molecule type" value="Genomic_DNA"/>
</dbReference>
<feature type="transmembrane region" description="Helical" evidence="7">
    <location>
        <begin position="161"/>
        <end position="179"/>
    </location>
</feature>
<dbReference type="Gene3D" id="3.60.40.10">
    <property type="entry name" value="PPM-type phosphatase domain"/>
    <property type="match status" value="1"/>
</dbReference>
<keyword evidence="5 7" id="KW-0472">Membrane</keyword>
<dbReference type="InterPro" id="IPR029095">
    <property type="entry name" value="NarX-like_N"/>
</dbReference>
<organism evidence="9 10">
    <name type="scientific">Sediminitomix flava</name>
    <dbReference type="NCBI Taxonomy" id="379075"/>
    <lineage>
        <taxon>Bacteria</taxon>
        <taxon>Pseudomonadati</taxon>
        <taxon>Bacteroidota</taxon>
        <taxon>Cytophagia</taxon>
        <taxon>Cytophagales</taxon>
        <taxon>Flammeovirgaceae</taxon>
        <taxon>Sediminitomix</taxon>
    </lineage>
</organism>
<keyword evidence="2 7" id="KW-0812">Transmembrane</keyword>
<dbReference type="InterPro" id="IPR052016">
    <property type="entry name" value="Bact_Sigma-Reg"/>
</dbReference>
<dbReference type="SMART" id="SM00331">
    <property type="entry name" value="PP2C_SIG"/>
    <property type="match status" value="1"/>
</dbReference>
<evidence type="ECO:0000259" key="8">
    <source>
        <dbReference type="SMART" id="SM00331"/>
    </source>
</evidence>
<dbReference type="PANTHER" id="PTHR43156">
    <property type="entry name" value="STAGE II SPORULATION PROTEIN E-RELATED"/>
    <property type="match status" value="1"/>
</dbReference>
<proteinExistence type="predicted"/>
<name>A0A315ZGP9_SEDFL</name>
<evidence type="ECO:0000313" key="10">
    <source>
        <dbReference type="Proteomes" id="UP000245535"/>
    </source>
</evidence>
<dbReference type="InterPro" id="IPR036457">
    <property type="entry name" value="PPM-type-like_dom_sf"/>
</dbReference>
<accession>A0A315ZGP9</accession>
<feature type="coiled-coil region" evidence="6">
    <location>
        <begin position="236"/>
        <end position="274"/>
    </location>
</feature>
<evidence type="ECO:0000256" key="3">
    <source>
        <dbReference type="ARBA" id="ARBA00022801"/>
    </source>
</evidence>
<feature type="domain" description="PPM-type phosphatase" evidence="8">
    <location>
        <begin position="310"/>
        <end position="534"/>
    </location>
</feature>
<comment type="subcellular location">
    <subcellularLocation>
        <location evidence="1">Membrane</location>
        <topology evidence="1">Multi-pass membrane protein</topology>
    </subcellularLocation>
</comment>
<dbReference type="Pfam" id="PF13675">
    <property type="entry name" value="PilJ"/>
    <property type="match status" value="1"/>
</dbReference>
<dbReference type="GO" id="GO:0016791">
    <property type="term" value="F:phosphatase activity"/>
    <property type="evidence" value="ECO:0007669"/>
    <property type="project" value="TreeGrafter"/>
</dbReference>
<gene>
    <name evidence="9" type="ORF">BC781_101689</name>
</gene>
<keyword evidence="4 7" id="KW-1133">Transmembrane helix</keyword>
<evidence type="ECO:0000256" key="6">
    <source>
        <dbReference type="SAM" id="Coils"/>
    </source>
</evidence>
<keyword evidence="10" id="KW-1185">Reference proteome</keyword>
<sequence>MSITSQLIIRGVLSKQEKDARVINISGRQRMLSQKISKLALQLEKESEYERYFDLKKEFEQVIELWSSSHYGLIERKEGMGLGGENSTDVTTMFDGIKYNYELIEEAAFSLIKSDLDTDKHKLVAQILMNEGDFLKGMNSITFQYDFESTSRIQTVKKIEIVILIITLTTILLEALLIFRPAVIAMTRYLSKLTEKNHELEVAHQDLKISNELKKHAQEELIAQLQENHNLQMSINQELEVKIEERTKEIQEQKEEILQQSQELQAQNDRIFDQNLQLSKVYKKVTDSINYARRLQNAMLGSRKSILAHFTDGFIMSKPKDLISGDFYWFHKNDDFKLLVAADCTGHGVPAAFMTMIGNILLNNIIIENKIVEPSKILEELDARLYQFLNSKRAEKVYDGMDIAIVRIDEAKKEITFGGAKRPMFIRRSNGEFEIFKGARVTIGYTSKQYEKIYPSVTTNYKTGEQFYLCSDGYQDQFGEKDNMKFQQSNLISLIESLGGVNMDEQKKVLRKSFDDWKGNVPQTDDVLIVGIEL</sequence>
<evidence type="ECO:0000256" key="5">
    <source>
        <dbReference type="ARBA" id="ARBA00023136"/>
    </source>
</evidence>
<dbReference type="Pfam" id="PF07228">
    <property type="entry name" value="SpoIIE"/>
    <property type="match status" value="1"/>
</dbReference>
<protein>
    <submittedName>
        <fullName evidence="9">Serine phosphatase RsbU (Regulator of sigma subunit)</fullName>
    </submittedName>
</protein>
<dbReference type="GO" id="GO:0016020">
    <property type="term" value="C:membrane"/>
    <property type="evidence" value="ECO:0007669"/>
    <property type="project" value="UniProtKB-SubCell"/>
</dbReference>
<comment type="caution">
    <text evidence="9">The sequence shown here is derived from an EMBL/GenBank/DDBJ whole genome shotgun (WGS) entry which is preliminary data.</text>
</comment>
<dbReference type="PANTHER" id="PTHR43156:SF9">
    <property type="entry name" value="HAMP DOMAIN-CONTAINING PROTEIN"/>
    <property type="match status" value="1"/>
</dbReference>